<dbReference type="SUPFAM" id="SSF54117">
    <property type="entry name" value="Interleukin 8-like chemokines"/>
    <property type="match status" value="1"/>
</dbReference>
<dbReference type="CDD" id="cd00272">
    <property type="entry name" value="Chemokine_CC"/>
    <property type="match status" value="1"/>
</dbReference>
<dbReference type="InterPro" id="IPR000827">
    <property type="entry name" value="Chemokine_CC_CS"/>
</dbReference>
<feature type="domain" description="Chemokine interleukin-8-like" evidence="6">
    <location>
        <begin position="32"/>
        <end position="91"/>
    </location>
</feature>
<sequence>MPSERMKTLIAVFLCLTALLLSATPGQVNGKATSCCLRTTGTRINVTLLSRYYIQKSGMCPVEAVVFTTMRGLTICSSPTNPWAKKGMAHLDAKGRTYTTTATTTPGPTTEELPLTQNSTDKAV</sequence>
<dbReference type="EMBL" id="JAFDVH010000022">
    <property type="protein sequence ID" value="KAG7457096.1"/>
    <property type="molecule type" value="Genomic_DNA"/>
</dbReference>
<keyword evidence="4" id="KW-0964">Secreted</keyword>
<feature type="compositionally biased region" description="Low complexity" evidence="5">
    <location>
        <begin position="97"/>
        <end position="116"/>
    </location>
</feature>
<evidence type="ECO:0000256" key="2">
    <source>
        <dbReference type="ARBA" id="ARBA00022514"/>
    </source>
</evidence>
<dbReference type="OrthoDB" id="8934837at2759"/>
<dbReference type="Gene3D" id="2.40.50.40">
    <property type="match status" value="1"/>
</dbReference>
<dbReference type="PROSITE" id="PS00472">
    <property type="entry name" value="SMALL_CYTOKINES_CC"/>
    <property type="match status" value="1"/>
</dbReference>
<proteinExistence type="inferred from homology"/>
<comment type="similarity">
    <text evidence="1 4">Belongs to the intercrine beta (chemokine CC) family.</text>
</comment>
<dbReference type="PANTHER" id="PTHR12015">
    <property type="entry name" value="SMALL INDUCIBLE CYTOKINE A"/>
    <property type="match status" value="1"/>
</dbReference>
<protein>
    <recommendedName>
        <fullName evidence="4">C-C motif chemokine</fullName>
    </recommendedName>
</protein>
<feature type="region of interest" description="Disordered" evidence="5">
    <location>
        <begin position="97"/>
        <end position="124"/>
    </location>
</feature>
<keyword evidence="8" id="KW-1185">Reference proteome</keyword>
<dbReference type="Pfam" id="PF00048">
    <property type="entry name" value="IL8"/>
    <property type="match status" value="1"/>
</dbReference>
<gene>
    <name evidence="7" type="ORF">MATL_G00242850</name>
</gene>
<keyword evidence="4" id="KW-0732">Signal</keyword>
<dbReference type="PANTHER" id="PTHR12015:SF177">
    <property type="entry name" value="CHEMOKINE INTERLEUKIN-8-LIKE DOMAIN-CONTAINING PROTEIN"/>
    <property type="match status" value="1"/>
</dbReference>
<organism evidence="7 8">
    <name type="scientific">Megalops atlanticus</name>
    <name type="common">Tarpon</name>
    <name type="synonym">Clupea gigantea</name>
    <dbReference type="NCBI Taxonomy" id="7932"/>
    <lineage>
        <taxon>Eukaryota</taxon>
        <taxon>Metazoa</taxon>
        <taxon>Chordata</taxon>
        <taxon>Craniata</taxon>
        <taxon>Vertebrata</taxon>
        <taxon>Euteleostomi</taxon>
        <taxon>Actinopterygii</taxon>
        <taxon>Neopterygii</taxon>
        <taxon>Teleostei</taxon>
        <taxon>Elopiformes</taxon>
        <taxon>Megalopidae</taxon>
        <taxon>Megalops</taxon>
    </lineage>
</organism>
<reference evidence="7" key="1">
    <citation type="submission" date="2021-01" db="EMBL/GenBank/DDBJ databases">
        <authorList>
            <person name="Zahm M."/>
            <person name="Roques C."/>
            <person name="Cabau C."/>
            <person name="Klopp C."/>
            <person name="Donnadieu C."/>
            <person name="Jouanno E."/>
            <person name="Lampietro C."/>
            <person name="Louis A."/>
            <person name="Herpin A."/>
            <person name="Echchiki A."/>
            <person name="Berthelot C."/>
            <person name="Parey E."/>
            <person name="Roest-Crollius H."/>
            <person name="Braasch I."/>
            <person name="Postlethwait J."/>
            <person name="Bobe J."/>
            <person name="Montfort J."/>
            <person name="Bouchez O."/>
            <person name="Begum T."/>
            <person name="Mejri S."/>
            <person name="Adams A."/>
            <person name="Chen W.-J."/>
            <person name="Guiguen Y."/>
        </authorList>
    </citation>
    <scope>NUCLEOTIDE SEQUENCE</scope>
    <source>
        <strain evidence="7">YG-15Mar2019-1</strain>
        <tissue evidence="7">Brain</tissue>
    </source>
</reference>
<name>A0A9D3PCI2_MEGAT</name>
<dbReference type="GO" id="GO:0008009">
    <property type="term" value="F:chemokine activity"/>
    <property type="evidence" value="ECO:0007669"/>
    <property type="project" value="InterPro"/>
</dbReference>
<evidence type="ECO:0000313" key="7">
    <source>
        <dbReference type="EMBL" id="KAG7457096.1"/>
    </source>
</evidence>
<evidence type="ECO:0000256" key="3">
    <source>
        <dbReference type="ARBA" id="ARBA00023157"/>
    </source>
</evidence>
<evidence type="ECO:0000256" key="5">
    <source>
        <dbReference type="SAM" id="MobiDB-lite"/>
    </source>
</evidence>
<evidence type="ECO:0000259" key="6">
    <source>
        <dbReference type="SMART" id="SM00199"/>
    </source>
</evidence>
<keyword evidence="3" id="KW-1015">Disulfide bond</keyword>
<dbReference type="Proteomes" id="UP001046870">
    <property type="component" value="Chromosome 22"/>
</dbReference>
<dbReference type="SMART" id="SM00199">
    <property type="entry name" value="SCY"/>
    <property type="match status" value="1"/>
</dbReference>
<keyword evidence="4" id="KW-0145">Chemotaxis</keyword>
<dbReference type="InterPro" id="IPR039809">
    <property type="entry name" value="Chemokine_b/g/d"/>
</dbReference>
<accession>A0A9D3PCI2</accession>
<dbReference type="InterPro" id="IPR001811">
    <property type="entry name" value="Chemokine_IL8-like_dom"/>
</dbReference>
<comment type="subcellular location">
    <subcellularLocation>
        <location evidence="4">Secreted</location>
    </subcellularLocation>
</comment>
<evidence type="ECO:0000256" key="1">
    <source>
        <dbReference type="ARBA" id="ARBA00010868"/>
    </source>
</evidence>
<dbReference type="AlphaFoldDB" id="A0A9D3PCI2"/>
<dbReference type="GO" id="GO:0006955">
    <property type="term" value="P:immune response"/>
    <property type="evidence" value="ECO:0007669"/>
    <property type="project" value="InterPro"/>
</dbReference>
<evidence type="ECO:0000256" key="4">
    <source>
        <dbReference type="RuleBase" id="RU361150"/>
    </source>
</evidence>
<dbReference type="InterPro" id="IPR036048">
    <property type="entry name" value="Interleukin_8-like_sf"/>
</dbReference>
<keyword evidence="2 4" id="KW-0202">Cytokine</keyword>
<comment type="caution">
    <text evidence="7">The sequence shown here is derived from an EMBL/GenBank/DDBJ whole genome shotgun (WGS) entry which is preliminary data.</text>
</comment>
<feature type="chain" id="PRO_5039761320" description="C-C motif chemokine" evidence="4">
    <location>
        <begin position="31"/>
        <end position="124"/>
    </location>
</feature>
<evidence type="ECO:0000313" key="8">
    <source>
        <dbReference type="Proteomes" id="UP001046870"/>
    </source>
</evidence>
<dbReference type="GO" id="GO:0005615">
    <property type="term" value="C:extracellular space"/>
    <property type="evidence" value="ECO:0007669"/>
    <property type="project" value="UniProtKB-KW"/>
</dbReference>
<feature type="signal peptide" evidence="4">
    <location>
        <begin position="1"/>
        <end position="30"/>
    </location>
</feature>